<proteinExistence type="predicted"/>
<feature type="transmembrane region" description="Helical" evidence="1">
    <location>
        <begin position="20"/>
        <end position="39"/>
    </location>
</feature>
<name>A0A7X0IJ11_9ACTN</name>
<keyword evidence="1" id="KW-1133">Transmembrane helix</keyword>
<sequence>MRALRRIASDVKARKNIEAYVITCVAGAFAVVSVVEDVVPISLKWAALLSGVGLLVYRLTIPDERDQKADFLHDRAAFDSVPIPVAFANARDVRIFAPSAVNLLSAHTCEVLRTSVLTRKGGSVRVIILDAREREAVSIASRQLDESVRFQVQRLPAALETMSERLKTMLGWQVSGSFDYRLFPYNPGFSLVIIDPETTHGRVIMEIHGYRNQSTFARMHLELTPERSERWYSHWIEQFEHLWEAAVTPNSGPVLRRASGDAGEARD</sequence>
<accession>A0A7X0IJ11</accession>
<dbReference type="Proteomes" id="UP000555564">
    <property type="component" value="Unassembled WGS sequence"/>
</dbReference>
<organism evidence="2 3">
    <name type="scientific">Sphaerisporangium rubeum</name>
    <dbReference type="NCBI Taxonomy" id="321317"/>
    <lineage>
        <taxon>Bacteria</taxon>
        <taxon>Bacillati</taxon>
        <taxon>Actinomycetota</taxon>
        <taxon>Actinomycetes</taxon>
        <taxon>Streptosporangiales</taxon>
        <taxon>Streptosporangiaceae</taxon>
        <taxon>Sphaerisporangium</taxon>
    </lineage>
</organism>
<reference evidence="2 3" key="1">
    <citation type="submission" date="2020-08" db="EMBL/GenBank/DDBJ databases">
        <title>Sequencing the genomes of 1000 actinobacteria strains.</title>
        <authorList>
            <person name="Klenk H.-P."/>
        </authorList>
    </citation>
    <scope>NUCLEOTIDE SEQUENCE [LARGE SCALE GENOMIC DNA]</scope>
    <source>
        <strain evidence="2 3">DSM 44936</strain>
    </source>
</reference>
<evidence type="ECO:0000313" key="3">
    <source>
        <dbReference type="Proteomes" id="UP000555564"/>
    </source>
</evidence>
<dbReference type="AlphaFoldDB" id="A0A7X0IJ11"/>
<gene>
    <name evidence="2" type="ORF">BJ992_005269</name>
</gene>
<keyword evidence="3" id="KW-1185">Reference proteome</keyword>
<evidence type="ECO:0000313" key="2">
    <source>
        <dbReference type="EMBL" id="MBB6475838.1"/>
    </source>
</evidence>
<dbReference type="EMBL" id="JACHIU010000001">
    <property type="protein sequence ID" value="MBB6475838.1"/>
    <property type="molecule type" value="Genomic_DNA"/>
</dbReference>
<dbReference type="RefSeq" id="WP_184985459.1">
    <property type="nucleotide sequence ID" value="NZ_BAAALO010000019.1"/>
</dbReference>
<keyword evidence="1" id="KW-0472">Membrane</keyword>
<comment type="caution">
    <text evidence="2">The sequence shown here is derived from an EMBL/GenBank/DDBJ whole genome shotgun (WGS) entry which is preliminary data.</text>
</comment>
<protein>
    <submittedName>
        <fullName evidence="2">Uncharacterized protein</fullName>
    </submittedName>
</protein>
<keyword evidence="1" id="KW-0812">Transmembrane</keyword>
<evidence type="ECO:0000256" key="1">
    <source>
        <dbReference type="SAM" id="Phobius"/>
    </source>
</evidence>